<sequence length="100" mass="11402">MTQELTQKRVIESPQTDCDEVDAECLEMPVFENKPVLKPAVAGGKKTGGRGLGKISRFLAKRSATARFVRKSKYNHRYHQEQIPIERVKRRVPAHTPPVY</sequence>
<dbReference type="EMBL" id="BARU01010372">
    <property type="protein sequence ID" value="GAH32463.1"/>
    <property type="molecule type" value="Genomic_DNA"/>
</dbReference>
<evidence type="ECO:0000313" key="1">
    <source>
        <dbReference type="EMBL" id="GAH32463.1"/>
    </source>
</evidence>
<dbReference type="AlphaFoldDB" id="X1GHJ2"/>
<gene>
    <name evidence="1" type="ORF">S03H2_19797</name>
</gene>
<name>X1GHJ2_9ZZZZ</name>
<reference evidence="1" key="1">
    <citation type="journal article" date="2014" name="Front. Microbiol.">
        <title>High frequency of phylogenetically diverse reductive dehalogenase-homologous genes in deep subseafloor sedimentary metagenomes.</title>
        <authorList>
            <person name="Kawai M."/>
            <person name="Futagami T."/>
            <person name="Toyoda A."/>
            <person name="Takaki Y."/>
            <person name="Nishi S."/>
            <person name="Hori S."/>
            <person name="Arai W."/>
            <person name="Tsubouchi T."/>
            <person name="Morono Y."/>
            <person name="Uchiyama I."/>
            <person name="Ito T."/>
            <person name="Fujiyama A."/>
            <person name="Inagaki F."/>
            <person name="Takami H."/>
        </authorList>
    </citation>
    <scope>NUCLEOTIDE SEQUENCE</scope>
    <source>
        <strain evidence="1">Expedition CK06-06</strain>
    </source>
</reference>
<accession>X1GHJ2</accession>
<proteinExistence type="predicted"/>
<organism evidence="1">
    <name type="scientific">marine sediment metagenome</name>
    <dbReference type="NCBI Taxonomy" id="412755"/>
    <lineage>
        <taxon>unclassified sequences</taxon>
        <taxon>metagenomes</taxon>
        <taxon>ecological metagenomes</taxon>
    </lineage>
</organism>
<comment type="caution">
    <text evidence="1">The sequence shown here is derived from an EMBL/GenBank/DDBJ whole genome shotgun (WGS) entry which is preliminary data.</text>
</comment>
<protein>
    <submittedName>
        <fullName evidence="1">Uncharacterized protein</fullName>
    </submittedName>
</protein>